<dbReference type="AlphaFoldDB" id="X1KBJ0"/>
<protein>
    <submittedName>
        <fullName evidence="1">Uncharacterized protein</fullName>
    </submittedName>
</protein>
<sequence>MAQVGFVKRVQAVGVDSLKAGAVGGIACGVGGGVLGTFGAIIGAVLAGAALGDQDGRIVAINGVQDAITAAIVGAMRGV</sequence>
<accession>X1KBJ0</accession>
<name>X1KBJ0_9ZZZZ</name>
<organism evidence="1">
    <name type="scientific">marine sediment metagenome</name>
    <dbReference type="NCBI Taxonomy" id="412755"/>
    <lineage>
        <taxon>unclassified sequences</taxon>
        <taxon>metagenomes</taxon>
        <taxon>ecological metagenomes</taxon>
    </lineage>
</organism>
<proteinExistence type="predicted"/>
<reference evidence="1" key="1">
    <citation type="journal article" date="2014" name="Front. Microbiol.">
        <title>High frequency of phylogenetically diverse reductive dehalogenase-homologous genes in deep subseafloor sedimentary metagenomes.</title>
        <authorList>
            <person name="Kawai M."/>
            <person name="Futagami T."/>
            <person name="Toyoda A."/>
            <person name="Takaki Y."/>
            <person name="Nishi S."/>
            <person name="Hori S."/>
            <person name="Arai W."/>
            <person name="Tsubouchi T."/>
            <person name="Morono Y."/>
            <person name="Uchiyama I."/>
            <person name="Ito T."/>
            <person name="Fujiyama A."/>
            <person name="Inagaki F."/>
            <person name="Takami H."/>
        </authorList>
    </citation>
    <scope>NUCLEOTIDE SEQUENCE</scope>
    <source>
        <strain evidence="1">Expedition CK06-06</strain>
    </source>
</reference>
<evidence type="ECO:0000313" key="1">
    <source>
        <dbReference type="EMBL" id="GAH91000.1"/>
    </source>
</evidence>
<gene>
    <name evidence="1" type="ORF">S06H3_03176</name>
</gene>
<dbReference type="EMBL" id="BARV01001004">
    <property type="protein sequence ID" value="GAH91000.1"/>
    <property type="molecule type" value="Genomic_DNA"/>
</dbReference>
<comment type="caution">
    <text evidence="1">The sequence shown here is derived from an EMBL/GenBank/DDBJ whole genome shotgun (WGS) entry which is preliminary data.</text>
</comment>